<comment type="caution">
    <text evidence="2">The sequence shown here is derived from an EMBL/GenBank/DDBJ whole genome shotgun (WGS) entry which is preliminary data.</text>
</comment>
<organism evidence="2 3">
    <name type="scientific">Blepharisma stoltei</name>
    <dbReference type="NCBI Taxonomy" id="1481888"/>
    <lineage>
        <taxon>Eukaryota</taxon>
        <taxon>Sar</taxon>
        <taxon>Alveolata</taxon>
        <taxon>Ciliophora</taxon>
        <taxon>Postciliodesmatophora</taxon>
        <taxon>Heterotrichea</taxon>
        <taxon>Heterotrichida</taxon>
        <taxon>Blepharismidae</taxon>
        <taxon>Blepharisma</taxon>
    </lineage>
</organism>
<name>A0AAU9JD77_9CILI</name>
<dbReference type="PANTHER" id="PTHR33768">
    <property type="entry name" value="MIP11318P"/>
    <property type="match status" value="1"/>
</dbReference>
<dbReference type="Proteomes" id="UP001162131">
    <property type="component" value="Unassembled WGS sequence"/>
</dbReference>
<comment type="similarity">
    <text evidence="1">Belongs to the CFAP97 family.</text>
</comment>
<gene>
    <name evidence="2" type="ORF">BSTOLATCC_MIC34250</name>
</gene>
<evidence type="ECO:0000256" key="1">
    <source>
        <dbReference type="ARBA" id="ARBA00008315"/>
    </source>
</evidence>
<sequence length="186" mass="21860">MWNLLTQKTAHGNFLREKESQRYHRSLTSVKSVISTHKPPKDVPRLQFNSKRLHILKDRNDEIEHQNQILLDKMYKIDSKPSALNPINCLPKTARVNSSNSARRNRNLNRISSENKTFFKRLKRAESAYSIEKWNEEEQRRSYLKENISRSSRGCSRKNKLVQDSEVSDLIAKILSRKPMTAREVL</sequence>
<dbReference type="Pfam" id="PF13879">
    <property type="entry name" value="Hmw_CFAP97"/>
    <property type="match status" value="1"/>
</dbReference>
<dbReference type="InterPro" id="IPR038792">
    <property type="entry name" value="CFAP97D1/2"/>
</dbReference>
<accession>A0AAU9JD77</accession>
<proteinExistence type="inferred from homology"/>
<dbReference type="EMBL" id="CAJZBQ010000034">
    <property type="protein sequence ID" value="CAG9323601.1"/>
    <property type="molecule type" value="Genomic_DNA"/>
</dbReference>
<protein>
    <submittedName>
        <fullName evidence="2">Uncharacterized protein</fullName>
    </submittedName>
</protein>
<dbReference type="PANTHER" id="PTHR33768:SF3">
    <property type="entry name" value="MIP11318P"/>
    <property type="match status" value="1"/>
</dbReference>
<reference evidence="2" key="1">
    <citation type="submission" date="2021-09" db="EMBL/GenBank/DDBJ databases">
        <authorList>
            <consortium name="AG Swart"/>
            <person name="Singh M."/>
            <person name="Singh A."/>
            <person name="Seah K."/>
            <person name="Emmerich C."/>
        </authorList>
    </citation>
    <scope>NUCLEOTIDE SEQUENCE</scope>
    <source>
        <strain evidence="2">ATCC30299</strain>
    </source>
</reference>
<dbReference type="AlphaFoldDB" id="A0AAU9JD77"/>
<evidence type="ECO:0000313" key="3">
    <source>
        <dbReference type="Proteomes" id="UP001162131"/>
    </source>
</evidence>
<evidence type="ECO:0000313" key="2">
    <source>
        <dbReference type="EMBL" id="CAG9323601.1"/>
    </source>
</evidence>
<dbReference type="InterPro" id="IPR029488">
    <property type="entry name" value="Hmw/CFAP97"/>
</dbReference>
<keyword evidence="3" id="KW-1185">Reference proteome</keyword>